<comment type="caution">
    <text evidence="1">The sequence shown here is derived from an EMBL/GenBank/DDBJ whole genome shotgun (WGS) entry which is preliminary data.</text>
</comment>
<dbReference type="InterPro" id="IPR050490">
    <property type="entry name" value="Bact_solute-bd_prot1"/>
</dbReference>
<sequence>MVLGGCSDLKAGDSQGENIDTSKVSKAGEFPISKEKVTLKVMVKSPAYVEDFATNEMTKYLEEKTNVHIEWDVATEKSAPEKLNIMLGSGDYPDVILGFGVSNTQQLIYGSQGVFLPLNKLIEEYGIETKKMFKKAPYVKDMITAPDGNIYALPQVNECFHCSMSQKAWIYKPWLDKLGLKVPTTTDEFYEVLKAFKTQDPNGNGKADEIPMAGAALGSAVGIDQFLMNSFILNPVEGEKRLYLVDGKVTVPFDKPEWKEGLQYLHKLYSEGLIDAQSFTQDRTQFKQMGENPDAVILGVAAAQHNGIFTDFYGKSGRWLEYVTVPPLKGPKGVQVTPYRTSVGGGQFLITTTSKHPEAAFRLADFMYTEEMALRTDIGRPDKEWVWADKSEIGINGKPAIWKRIATLPTVQNVMWSQTGPSLRTSDFRLGEVADPKKPQEIILYNETKNNYEPYKQKTESFFPPPYFTNEQATELADLEKVITDYVKEMIARFVTGDANLDKDWDAYLQSLENMNLQRYIEINQAAYDAKDQKK</sequence>
<accession>A0A2W1NGN9</accession>
<dbReference type="Gene3D" id="3.40.190.10">
    <property type="entry name" value="Periplasmic binding protein-like II"/>
    <property type="match status" value="2"/>
</dbReference>
<dbReference type="PANTHER" id="PTHR43649:SF12">
    <property type="entry name" value="DIACETYLCHITOBIOSE BINDING PROTEIN DASA"/>
    <property type="match status" value="1"/>
</dbReference>
<dbReference type="AlphaFoldDB" id="A0A2W1NGN9"/>
<dbReference type="EMBL" id="NHRJ02000001">
    <property type="protein sequence ID" value="PZE22860.1"/>
    <property type="molecule type" value="Genomic_DNA"/>
</dbReference>
<evidence type="ECO:0000313" key="1">
    <source>
        <dbReference type="EMBL" id="PZE22860.1"/>
    </source>
</evidence>
<gene>
    <name evidence="1" type="ORF">CBW46_000605</name>
</gene>
<dbReference type="Proteomes" id="UP000214746">
    <property type="component" value="Unassembled WGS sequence"/>
</dbReference>
<protein>
    <submittedName>
        <fullName evidence="1">ABC transporter substrate-binding protein</fullName>
    </submittedName>
</protein>
<dbReference type="PANTHER" id="PTHR43649">
    <property type="entry name" value="ARABINOSE-BINDING PROTEIN-RELATED"/>
    <property type="match status" value="1"/>
</dbReference>
<reference evidence="1" key="1">
    <citation type="submission" date="2018-06" db="EMBL/GenBank/DDBJ databases">
        <title>Paenibacillus xerothermodurans sp. nov. an extremely dry heat resistant spore forming bacterium isolated from the soil of Cape Canaveral, Florida.</title>
        <authorList>
            <person name="Seuylemezian A."/>
            <person name="Kaur N."/>
            <person name="Patil P."/>
            <person name="Patil P."/>
            <person name="Mayilraj S."/>
            <person name="Vaishampayan P."/>
        </authorList>
    </citation>
    <scope>NUCLEOTIDE SEQUENCE [LARGE SCALE GENOMIC DNA]</scope>
    <source>
        <strain evidence="1">ATCC 27380</strain>
    </source>
</reference>
<dbReference type="SUPFAM" id="SSF53850">
    <property type="entry name" value="Periplasmic binding protein-like II"/>
    <property type="match status" value="1"/>
</dbReference>
<evidence type="ECO:0000313" key="2">
    <source>
        <dbReference type="Proteomes" id="UP000214746"/>
    </source>
</evidence>
<dbReference type="InterPro" id="IPR006059">
    <property type="entry name" value="SBP"/>
</dbReference>
<dbReference type="CDD" id="cd13581">
    <property type="entry name" value="PBP2_AlgQ_like_2"/>
    <property type="match status" value="1"/>
</dbReference>
<organism evidence="1 2">
    <name type="scientific">Paenibacillus xerothermodurans</name>
    <dbReference type="NCBI Taxonomy" id="1977292"/>
    <lineage>
        <taxon>Bacteria</taxon>
        <taxon>Bacillati</taxon>
        <taxon>Bacillota</taxon>
        <taxon>Bacilli</taxon>
        <taxon>Bacillales</taxon>
        <taxon>Paenibacillaceae</taxon>
        <taxon>Paenibacillus</taxon>
    </lineage>
</organism>
<name>A0A2W1NGN9_PAEXE</name>
<keyword evidence="2" id="KW-1185">Reference proteome</keyword>
<dbReference type="Pfam" id="PF01547">
    <property type="entry name" value="SBP_bac_1"/>
    <property type="match status" value="1"/>
</dbReference>
<dbReference type="OrthoDB" id="9787283at2"/>
<proteinExistence type="predicted"/>